<accession>A0A660KSR5</accession>
<reference evidence="2 3" key="1">
    <citation type="submission" date="2019-06" db="EMBL/GenBank/DDBJ databases">
        <title>A chromosomal-level reference genome of Carpinus fangiana (Coryloideae, Betulaceae).</title>
        <authorList>
            <person name="Yang X."/>
            <person name="Wang Z."/>
            <person name="Zhang L."/>
            <person name="Hao G."/>
            <person name="Liu J."/>
            <person name="Yang Y."/>
        </authorList>
    </citation>
    <scope>NUCLEOTIDE SEQUENCE [LARGE SCALE GENOMIC DNA]</scope>
    <source>
        <strain evidence="2">Cfa_2016G</strain>
        <tissue evidence="2">Leaf</tissue>
    </source>
</reference>
<evidence type="ECO:0000313" key="2">
    <source>
        <dbReference type="EMBL" id="KAE8039442.1"/>
    </source>
</evidence>
<feature type="region of interest" description="Disordered" evidence="1">
    <location>
        <begin position="126"/>
        <end position="225"/>
    </location>
</feature>
<proteinExistence type="predicted"/>
<feature type="compositionally biased region" description="Polar residues" evidence="1">
    <location>
        <begin position="173"/>
        <end position="192"/>
    </location>
</feature>
<organism evidence="2 3">
    <name type="scientific">Carpinus fangiana</name>
    <dbReference type="NCBI Taxonomy" id="176857"/>
    <lineage>
        <taxon>Eukaryota</taxon>
        <taxon>Viridiplantae</taxon>
        <taxon>Streptophyta</taxon>
        <taxon>Embryophyta</taxon>
        <taxon>Tracheophyta</taxon>
        <taxon>Spermatophyta</taxon>
        <taxon>Magnoliopsida</taxon>
        <taxon>eudicotyledons</taxon>
        <taxon>Gunneridae</taxon>
        <taxon>Pentapetalae</taxon>
        <taxon>rosids</taxon>
        <taxon>fabids</taxon>
        <taxon>Fagales</taxon>
        <taxon>Betulaceae</taxon>
        <taxon>Carpinus</taxon>
    </lineage>
</organism>
<feature type="compositionally biased region" description="Basic and acidic residues" evidence="1">
    <location>
        <begin position="157"/>
        <end position="172"/>
    </location>
</feature>
<dbReference type="OrthoDB" id="1909330at2759"/>
<sequence length="225" mass="25611">MATCISNTYEAARNQQVELNKKKFEDLGILKISKNLAELPSPEKKSQQRTPKPRLKTTCVLEPRRSSRARNPVPSYRDDRLDNKVYGKQLQIYIIKAFPLSIQAKSEGYEDKEEIYAAKTTSKAGLKLESQPNQKQKSRKAAVHASDDLENPQKLQPKSERNSEDKSRDENPTKTSGMVSQRSQNKGKSVGTNELKVKIVENSNRCASQKPRKRHAPKLFRKKAF</sequence>
<protein>
    <submittedName>
        <fullName evidence="2">Uncharacterized protein</fullName>
    </submittedName>
</protein>
<name>A0A660KSR5_9ROSI</name>
<keyword evidence="3" id="KW-1185">Reference proteome</keyword>
<dbReference type="Proteomes" id="UP000327013">
    <property type="component" value="Chromosome 4"/>
</dbReference>
<feature type="compositionally biased region" description="Basic residues" evidence="1">
    <location>
        <begin position="210"/>
        <end position="225"/>
    </location>
</feature>
<evidence type="ECO:0000313" key="3">
    <source>
        <dbReference type="Proteomes" id="UP000327013"/>
    </source>
</evidence>
<gene>
    <name evidence="2" type="ORF">FH972_011853</name>
</gene>
<dbReference type="AlphaFoldDB" id="A0A660KSR5"/>
<evidence type="ECO:0000256" key="1">
    <source>
        <dbReference type="SAM" id="MobiDB-lite"/>
    </source>
</evidence>
<dbReference type="EMBL" id="CM017324">
    <property type="protein sequence ID" value="KAE8039442.1"/>
    <property type="molecule type" value="Genomic_DNA"/>
</dbReference>